<name>H6REF4_9BACT</name>
<gene>
    <name evidence="1" type="ORF">VIS_S3BDA80008</name>
</gene>
<reference evidence="1" key="2">
    <citation type="submission" date="2012-02" db="EMBL/GenBank/DDBJ databases">
        <authorList>
            <person name="Genoscope - CEA"/>
        </authorList>
    </citation>
    <scope>NUCLEOTIDE SEQUENCE</scope>
</reference>
<dbReference type="AlphaFoldDB" id="H6REF4"/>
<reference evidence="1" key="1">
    <citation type="journal article" date="2012" name="Environ. Microbiol.">
        <title>Genomic content of uncultured Bacteroidetes from contrasting oceanic provinces in the North Atlantic Ocean.</title>
        <authorList>
            <person name="Gomez-Pereira P.R."/>
            <person name="Schuler M."/>
            <person name="Fuchs B.M."/>
            <person name="Bennke C."/>
            <person name="Teeling H."/>
            <person name="Waldmann J."/>
            <person name="Richter M."/>
            <person name="Barbe V."/>
            <person name="Bataille E."/>
            <person name="Glockner F.O."/>
            <person name="Amann R."/>
        </authorList>
    </citation>
    <scope>NUCLEOTIDE SEQUENCE</scope>
</reference>
<organism evidence="1">
    <name type="scientific">uncultured Flavobacteriia bacterium</name>
    <dbReference type="NCBI Taxonomy" id="212695"/>
    <lineage>
        <taxon>Bacteria</taxon>
        <taxon>Pseudomonadati</taxon>
        <taxon>Bacteroidota</taxon>
        <taxon>Flavobacteriia</taxon>
        <taxon>environmental samples</taxon>
    </lineage>
</organism>
<sequence length="52" mass="5851">MPTIIDVAVIFDQSISNIEGIEERKNEVISIPIIVPENIPTAIFLIIWGKFL</sequence>
<proteinExistence type="predicted"/>
<protein>
    <submittedName>
        <fullName evidence="1">Uncharacterized protein</fullName>
    </submittedName>
</protein>
<evidence type="ECO:0000313" key="1">
    <source>
        <dbReference type="EMBL" id="CCF99415.1"/>
    </source>
</evidence>
<dbReference type="EMBL" id="FO117579">
    <property type="protein sequence ID" value="CCF99415.1"/>
    <property type="molecule type" value="Genomic_DNA"/>
</dbReference>
<accession>H6REF4</accession>